<dbReference type="EMBL" id="CP036273">
    <property type="protein sequence ID" value="QDU23527.1"/>
    <property type="molecule type" value="Genomic_DNA"/>
</dbReference>
<keyword evidence="4 6" id="KW-0472">Membrane</keyword>
<reference evidence="8 9" key="1">
    <citation type="submission" date="2019-02" db="EMBL/GenBank/DDBJ databases">
        <title>Deep-cultivation of Planctomycetes and their phenomic and genomic characterization uncovers novel biology.</title>
        <authorList>
            <person name="Wiegand S."/>
            <person name="Jogler M."/>
            <person name="Boedeker C."/>
            <person name="Pinto D."/>
            <person name="Vollmers J."/>
            <person name="Rivas-Marin E."/>
            <person name="Kohn T."/>
            <person name="Peeters S.H."/>
            <person name="Heuer A."/>
            <person name="Rast P."/>
            <person name="Oberbeckmann S."/>
            <person name="Bunk B."/>
            <person name="Jeske O."/>
            <person name="Meyerdierks A."/>
            <person name="Storesund J.E."/>
            <person name="Kallscheuer N."/>
            <person name="Luecker S."/>
            <person name="Lage O.M."/>
            <person name="Pohl T."/>
            <person name="Merkel B.J."/>
            <person name="Hornburger P."/>
            <person name="Mueller R.-W."/>
            <person name="Bruemmer F."/>
            <person name="Labrenz M."/>
            <person name="Spormann A.M."/>
            <person name="Op den Camp H."/>
            <person name="Overmann J."/>
            <person name="Amann R."/>
            <person name="Jetten M.S.M."/>
            <person name="Mascher T."/>
            <person name="Medema M.H."/>
            <person name="Devos D.P."/>
            <person name="Kaster A.-K."/>
            <person name="Ovreas L."/>
            <person name="Rohde M."/>
            <person name="Galperin M.Y."/>
            <person name="Jogler C."/>
        </authorList>
    </citation>
    <scope>NUCLEOTIDE SEQUENCE [LARGE SCALE GENOMIC DNA]</scope>
    <source>
        <strain evidence="8 9">ETA_A1</strain>
    </source>
</reference>
<dbReference type="SUPFAM" id="SSF52091">
    <property type="entry name" value="SpoIIaa-like"/>
    <property type="match status" value="1"/>
</dbReference>
<evidence type="ECO:0000313" key="9">
    <source>
        <dbReference type="Proteomes" id="UP000319576"/>
    </source>
</evidence>
<evidence type="ECO:0000256" key="6">
    <source>
        <dbReference type="SAM" id="Phobius"/>
    </source>
</evidence>
<feature type="transmembrane region" description="Helical" evidence="6">
    <location>
        <begin position="334"/>
        <end position="353"/>
    </location>
</feature>
<dbReference type="InterPro" id="IPR036513">
    <property type="entry name" value="STAS_dom_sf"/>
</dbReference>
<name>A0A517Y188_9BACT</name>
<comment type="subcellular location">
    <subcellularLocation>
        <location evidence="1">Membrane</location>
        <topology evidence="1">Multi-pass membrane protein</topology>
    </subcellularLocation>
</comment>
<dbReference type="Gene3D" id="3.30.750.24">
    <property type="entry name" value="STAS domain"/>
    <property type="match status" value="1"/>
</dbReference>
<feature type="transmembrane region" description="Helical" evidence="6">
    <location>
        <begin position="390"/>
        <end position="423"/>
    </location>
</feature>
<sequence length="583" mass="61266">MTDKPGNPWPLLPIAGWLSQYRRGWLRFDLLAGATLAAYAVPVSLAYAGLAGLPPQTGLYCYLVAGLGYAVLGSSRHIAVGPTSAIALLLGVTLAPLSGGDPARHAALASLTALIVAGVFVLAWLLRLSVLVSFISESILTGFKAGAALVIASTQLPKLFGVDGGGGDFFHRIGHLVRQLPDTNLPTLGVGVAALAALAVGGKFLPGRPVALGVVVLALVAASLVPVEQQGVKVVGRLTPGLPDFLPAAASLGDLRVDEVRQLTRLAFACFLLAYIESVSAARAFALKHRYPVDPRQEFLGLGAASLVAGLWQGFPVAGGLSQSAVNEKGGARTPLSLVVASAVVGLVLLLFTDLFRNLPEAVLAAIVLVAVAGLIDLKELRYLWRASRIDFAAAGVALGGVLLMGVLDGVVIAVLASAAMLLFRVTRPHVAFLGRIPGTERFSDATRHPDNEAVPGVLAFRVEGSLVYFNADHVLQTVLQRVGGEPGLRRVVYDLSNTPYVDVAGSRMLRRLHDELAAKEIGFRLVGAHGEVRDRLRFEKLEEWAGPINRHVSLGEAVDLPPEGTPGRDERTNPEGPPHGNP</sequence>
<evidence type="ECO:0000313" key="8">
    <source>
        <dbReference type="EMBL" id="QDU23527.1"/>
    </source>
</evidence>
<dbReference type="KEGG" id="uli:ETAA1_55270"/>
<feature type="transmembrane region" description="Helical" evidence="6">
    <location>
        <begin position="56"/>
        <end position="72"/>
    </location>
</feature>
<protein>
    <submittedName>
        <fullName evidence="8">Putative sulfate transporter</fullName>
    </submittedName>
</protein>
<feature type="region of interest" description="Disordered" evidence="5">
    <location>
        <begin position="556"/>
        <end position="583"/>
    </location>
</feature>
<evidence type="ECO:0000256" key="4">
    <source>
        <dbReference type="ARBA" id="ARBA00023136"/>
    </source>
</evidence>
<feature type="transmembrane region" description="Helical" evidence="6">
    <location>
        <begin position="105"/>
        <end position="126"/>
    </location>
</feature>
<evidence type="ECO:0000256" key="1">
    <source>
        <dbReference type="ARBA" id="ARBA00004141"/>
    </source>
</evidence>
<feature type="transmembrane region" description="Helical" evidence="6">
    <location>
        <begin position="30"/>
        <end position="50"/>
    </location>
</feature>
<feature type="transmembrane region" description="Helical" evidence="6">
    <location>
        <begin position="266"/>
        <end position="287"/>
    </location>
</feature>
<dbReference type="Pfam" id="PF00916">
    <property type="entry name" value="Sulfate_transp"/>
    <property type="match status" value="1"/>
</dbReference>
<dbReference type="InterPro" id="IPR001902">
    <property type="entry name" value="SLC26A/SulP_fam"/>
</dbReference>
<keyword evidence="3 6" id="KW-1133">Transmembrane helix</keyword>
<dbReference type="OrthoDB" id="9771198at2"/>
<feature type="domain" description="STAS" evidence="7">
    <location>
        <begin position="448"/>
        <end position="562"/>
    </location>
</feature>
<dbReference type="InterPro" id="IPR002645">
    <property type="entry name" value="STAS_dom"/>
</dbReference>
<dbReference type="CDD" id="cd07042">
    <property type="entry name" value="STAS_SulP_like_sulfate_transporter"/>
    <property type="match status" value="1"/>
</dbReference>
<organism evidence="8 9">
    <name type="scientific">Urbifossiella limnaea</name>
    <dbReference type="NCBI Taxonomy" id="2528023"/>
    <lineage>
        <taxon>Bacteria</taxon>
        <taxon>Pseudomonadati</taxon>
        <taxon>Planctomycetota</taxon>
        <taxon>Planctomycetia</taxon>
        <taxon>Gemmatales</taxon>
        <taxon>Gemmataceae</taxon>
        <taxon>Urbifossiella</taxon>
    </lineage>
</organism>
<dbReference type="GO" id="GO:0016020">
    <property type="term" value="C:membrane"/>
    <property type="evidence" value="ECO:0007669"/>
    <property type="project" value="UniProtKB-SubCell"/>
</dbReference>
<dbReference type="GO" id="GO:0055085">
    <property type="term" value="P:transmembrane transport"/>
    <property type="evidence" value="ECO:0007669"/>
    <property type="project" value="InterPro"/>
</dbReference>
<feature type="transmembrane region" description="Helical" evidence="6">
    <location>
        <begin position="299"/>
        <end position="322"/>
    </location>
</feature>
<dbReference type="InterPro" id="IPR011547">
    <property type="entry name" value="SLC26A/SulP_dom"/>
</dbReference>
<gene>
    <name evidence="8" type="ORF">ETAA1_55270</name>
</gene>
<dbReference type="NCBIfam" id="TIGR00815">
    <property type="entry name" value="sulP"/>
    <property type="match status" value="1"/>
</dbReference>
<evidence type="ECO:0000256" key="5">
    <source>
        <dbReference type="SAM" id="MobiDB-lite"/>
    </source>
</evidence>
<accession>A0A517Y188</accession>
<feature type="transmembrane region" description="Helical" evidence="6">
    <location>
        <begin position="210"/>
        <end position="227"/>
    </location>
</feature>
<keyword evidence="9" id="KW-1185">Reference proteome</keyword>
<dbReference type="AlphaFoldDB" id="A0A517Y188"/>
<keyword evidence="2 6" id="KW-0812">Transmembrane</keyword>
<feature type="transmembrane region" description="Helical" evidence="6">
    <location>
        <begin position="359"/>
        <end position="378"/>
    </location>
</feature>
<dbReference type="Pfam" id="PF01740">
    <property type="entry name" value="STAS"/>
    <property type="match status" value="1"/>
</dbReference>
<dbReference type="Proteomes" id="UP000319576">
    <property type="component" value="Chromosome"/>
</dbReference>
<evidence type="ECO:0000256" key="3">
    <source>
        <dbReference type="ARBA" id="ARBA00022989"/>
    </source>
</evidence>
<proteinExistence type="predicted"/>
<dbReference type="PANTHER" id="PTHR11814">
    <property type="entry name" value="SULFATE TRANSPORTER"/>
    <property type="match status" value="1"/>
</dbReference>
<dbReference type="PROSITE" id="PS50801">
    <property type="entry name" value="STAS"/>
    <property type="match status" value="1"/>
</dbReference>
<evidence type="ECO:0000256" key="2">
    <source>
        <dbReference type="ARBA" id="ARBA00022692"/>
    </source>
</evidence>
<evidence type="ECO:0000259" key="7">
    <source>
        <dbReference type="PROSITE" id="PS50801"/>
    </source>
</evidence>
<dbReference type="RefSeq" id="WP_145243766.1">
    <property type="nucleotide sequence ID" value="NZ_CP036273.1"/>
</dbReference>